<dbReference type="GO" id="GO:0003697">
    <property type="term" value="F:single-stranded DNA binding"/>
    <property type="evidence" value="ECO:0007669"/>
    <property type="project" value="UniProtKB-UniRule"/>
</dbReference>
<dbReference type="SUPFAM" id="SSF50249">
    <property type="entry name" value="Nucleic acid-binding proteins"/>
    <property type="match status" value="1"/>
</dbReference>
<dbReference type="HAMAP" id="MF_00984">
    <property type="entry name" value="SSB"/>
    <property type="match status" value="1"/>
</dbReference>
<feature type="compositionally biased region" description="Basic and acidic residues" evidence="4">
    <location>
        <begin position="162"/>
        <end position="180"/>
    </location>
</feature>
<dbReference type="Pfam" id="PF00436">
    <property type="entry name" value="SSB"/>
    <property type="match status" value="1"/>
</dbReference>
<dbReference type="GO" id="GO:0006260">
    <property type="term" value="P:DNA replication"/>
    <property type="evidence" value="ECO:0007669"/>
    <property type="project" value="InterPro"/>
</dbReference>
<dbReference type="PANTHER" id="PTHR10302:SF27">
    <property type="entry name" value="SINGLE-STRANDED DNA-BINDING PROTEIN"/>
    <property type="match status" value="1"/>
</dbReference>
<dbReference type="NCBIfam" id="TIGR00621">
    <property type="entry name" value="ssb"/>
    <property type="match status" value="1"/>
</dbReference>
<dbReference type="InterPro" id="IPR000424">
    <property type="entry name" value="Primosome_PriB/ssb"/>
</dbReference>
<protein>
    <recommendedName>
        <fullName evidence="2 3">Single-stranded DNA-binding protein</fullName>
        <shortName evidence="2">SSB</shortName>
    </recommendedName>
</protein>
<evidence type="ECO:0000256" key="1">
    <source>
        <dbReference type="ARBA" id="ARBA00023125"/>
    </source>
</evidence>
<feature type="compositionally biased region" description="Low complexity" evidence="4">
    <location>
        <begin position="115"/>
        <end position="140"/>
    </location>
</feature>
<evidence type="ECO:0000313" key="6">
    <source>
        <dbReference type="Proteomes" id="UP000228496"/>
    </source>
</evidence>
<evidence type="ECO:0000313" key="5">
    <source>
        <dbReference type="EMBL" id="PJE51482.1"/>
    </source>
</evidence>
<reference evidence="5 6" key="1">
    <citation type="submission" date="2017-09" db="EMBL/GenBank/DDBJ databases">
        <title>Depth-based differentiation of microbial function through sediment-hosted aquifers and enrichment of novel symbionts in the deep terrestrial subsurface.</title>
        <authorList>
            <person name="Probst A.J."/>
            <person name="Ladd B."/>
            <person name="Jarett J.K."/>
            <person name="Geller-Mcgrath D.E."/>
            <person name="Sieber C.M."/>
            <person name="Emerson J.B."/>
            <person name="Anantharaman K."/>
            <person name="Thomas B.C."/>
            <person name="Malmstrom R."/>
            <person name="Stieglmeier M."/>
            <person name="Klingl A."/>
            <person name="Woyke T."/>
            <person name="Ryan C.M."/>
            <person name="Banfield J.F."/>
        </authorList>
    </citation>
    <scope>NUCLEOTIDE SEQUENCE [LARGE SCALE GENOMIC DNA]</scope>
    <source>
        <strain evidence="5">CG10_big_fil_rev_8_21_14_0_10_36_16</strain>
    </source>
</reference>
<comment type="caution">
    <text evidence="5">The sequence shown here is derived from an EMBL/GenBank/DDBJ whole genome shotgun (WGS) entry which is preliminary data.</text>
</comment>
<dbReference type="CDD" id="cd04496">
    <property type="entry name" value="SSB_OBF"/>
    <property type="match status" value="1"/>
</dbReference>
<name>A0A2J0Q8E8_9BACT</name>
<evidence type="ECO:0000256" key="4">
    <source>
        <dbReference type="SAM" id="MobiDB-lite"/>
    </source>
</evidence>
<dbReference type="AlphaFoldDB" id="A0A2J0Q8E8"/>
<dbReference type="InterPro" id="IPR011344">
    <property type="entry name" value="ssDNA-bd"/>
</dbReference>
<feature type="compositionally biased region" description="Acidic residues" evidence="4">
    <location>
        <begin position="143"/>
        <end position="156"/>
    </location>
</feature>
<accession>A0A2J0Q8E8</accession>
<evidence type="ECO:0000256" key="2">
    <source>
        <dbReference type="HAMAP-Rule" id="MF_00984"/>
    </source>
</evidence>
<organism evidence="5 6">
    <name type="scientific">Candidatus Yanofskybacteria bacterium CG10_big_fil_rev_8_21_14_0_10_36_16</name>
    <dbReference type="NCBI Taxonomy" id="1975096"/>
    <lineage>
        <taxon>Bacteria</taxon>
        <taxon>Candidatus Yanofskyibacteriota</taxon>
    </lineage>
</organism>
<dbReference type="PIRSF" id="PIRSF002070">
    <property type="entry name" value="SSB"/>
    <property type="match status" value="1"/>
</dbReference>
<sequence length="180" mass="20436">MNLNKVILVGRLAADPETRTIPSGQNVTTIRLATSRVWYDQSSQKQEQTEFHTIVCWGKLSDITSRYLRKGQLAMFEGRLQTRSWDGQDGVKRYKTEVVAEGMQMGPKAMGGSGSNYNNDNQSQNNYNPRQNRNNNTNSKSNDDDDIPVINEEEPFDSTNNKNDDDGVEEKQIDLKDIPF</sequence>
<dbReference type="PANTHER" id="PTHR10302">
    <property type="entry name" value="SINGLE-STRANDED DNA-BINDING PROTEIN"/>
    <property type="match status" value="1"/>
</dbReference>
<feature type="region of interest" description="Disordered" evidence="4">
    <location>
        <begin position="105"/>
        <end position="180"/>
    </location>
</feature>
<dbReference type="GO" id="GO:0009295">
    <property type="term" value="C:nucleoid"/>
    <property type="evidence" value="ECO:0007669"/>
    <property type="project" value="TreeGrafter"/>
</dbReference>
<proteinExistence type="inferred from homology"/>
<gene>
    <name evidence="5" type="ORF">COV29_00675</name>
</gene>
<dbReference type="EMBL" id="PCXQ01000002">
    <property type="protein sequence ID" value="PJE51482.1"/>
    <property type="molecule type" value="Genomic_DNA"/>
</dbReference>
<dbReference type="Proteomes" id="UP000228496">
    <property type="component" value="Unassembled WGS sequence"/>
</dbReference>
<dbReference type="PROSITE" id="PS50935">
    <property type="entry name" value="SSB"/>
    <property type="match status" value="1"/>
</dbReference>
<dbReference type="Gene3D" id="2.40.50.140">
    <property type="entry name" value="Nucleic acid-binding proteins"/>
    <property type="match status" value="1"/>
</dbReference>
<keyword evidence="1 2" id="KW-0238">DNA-binding</keyword>
<evidence type="ECO:0000256" key="3">
    <source>
        <dbReference type="PIRNR" id="PIRNR002070"/>
    </source>
</evidence>
<dbReference type="InterPro" id="IPR012340">
    <property type="entry name" value="NA-bd_OB-fold"/>
</dbReference>
<comment type="subunit">
    <text evidence="2">Homotetramer.</text>
</comment>
<comment type="caution">
    <text evidence="2">Lacks conserved residue(s) required for the propagation of feature annotation.</text>
</comment>